<feature type="domain" description="AB hydrolase-1" evidence="1">
    <location>
        <begin position="122"/>
        <end position="333"/>
    </location>
</feature>
<evidence type="ECO:0000313" key="2">
    <source>
        <dbReference type="EMBL" id="MBM6775047.1"/>
    </source>
</evidence>
<dbReference type="InterPro" id="IPR000073">
    <property type="entry name" value="AB_hydrolase_1"/>
</dbReference>
<dbReference type="Gene3D" id="3.40.50.1820">
    <property type="entry name" value="alpha/beta hydrolase"/>
    <property type="match status" value="1"/>
</dbReference>
<dbReference type="RefSeq" id="WP_204793393.1">
    <property type="nucleotide sequence ID" value="NZ_JACSNQ010000010.1"/>
</dbReference>
<dbReference type="Proteomes" id="UP000712527">
    <property type="component" value="Unassembled WGS sequence"/>
</dbReference>
<dbReference type="GO" id="GO:0016787">
    <property type="term" value="F:hydrolase activity"/>
    <property type="evidence" value="ECO:0007669"/>
    <property type="project" value="UniProtKB-KW"/>
</dbReference>
<organism evidence="2 3">
    <name type="scientific">Olsenella profusa</name>
    <dbReference type="NCBI Taxonomy" id="138595"/>
    <lineage>
        <taxon>Bacteria</taxon>
        <taxon>Bacillati</taxon>
        <taxon>Actinomycetota</taxon>
        <taxon>Coriobacteriia</taxon>
        <taxon>Coriobacteriales</taxon>
        <taxon>Atopobiaceae</taxon>
        <taxon>Olsenella</taxon>
    </lineage>
</organism>
<accession>A0ABS2F3C3</accession>
<evidence type="ECO:0000313" key="3">
    <source>
        <dbReference type="Proteomes" id="UP000712527"/>
    </source>
</evidence>
<protein>
    <submittedName>
        <fullName evidence="2">Alpha/beta fold hydrolase</fullName>
    </submittedName>
</protein>
<evidence type="ECO:0000259" key="1">
    <source>
        <dbReference type="Pfam" id="PF12697"/>
    </source>
</evidence>
<dbReference type="InterPro" id="IPR052920">
    <property type="entry name" value="DNA-binding_regulatory"/>
</dbReference>
<reference evidence="2 3" key="1">
    <citation type="journal article" date="2021" name="Sci. Rep.">
        <title>The distribution of antibiotic resistance genes in chicken gut microbiota commensals.</title>
        <authorList>
            <person name="Juricova H."/>
            <person name="Matiasovicova J."/>
            <person name="Kubasova T."/>
            <person name="Cejkova D."/>
            <person name="Rychlik I."/>
        </authorList>
    </citation>
    <scope>NUCLEOTIDE SEQUENCE [LARGE SCALE GENOMIC DNA]</scope>
    <source>
        <strain evidence="2 3">An794</strain>
    </source>
</reference>
<name>A0ABS2F3C3_9ACTN</name>
<dbReference type="InterPro" id="IPR029058">
    <property type="entry name" value="AB_hydrolase_fold"/>
</dbReference>
<keyword evidence="2" id="KW-0378">Hydrolase</keyword>
<keyword evidence="3" id="KW-1185">Reference proteome</keyword>
<dbReference type="PANTHER" id="PTHR43358:SF4">
    <property type="entry name" value="ALPHA_BETA HYDROLASE FOLD-1 DOMAIN-CONTAINING PROTEIN"/>
    <property type="match status" value="1"/>
</dbReference>
<comment type="caution">
    <text evidence="2">The sequence shown here is derived from an EMBL/GenBank/DDBJ whole genome shotgun (WGS) entry which is preliminary data.</text>
</comment>
<gene>
    <name evidence="2" type="ORF">H9X80_05780</name>
</gene>
<sequence>MGRRGGALGGAFSWARGLAASVLVPRLLPVVLGPQRRAGEEELGPYLGGGGDVRVREMSPGLSGEAAGVLEWDRAEEADRTWHWLVGAGGQGRFERVEVTSDDGALLVGRALTCNSGSPRWVIFVHGYTDSWRAGLTYARRYAEAGFNLLLVDLRAHGESAGDWVGCGWLDRRDLVAWARWVVGRAGDGARVLLAGISMGAASCLMACGEKDLPQQVRACVSDSAYTDFWRAAENVVETGSLGTPAVAAHPMIDLARRRLMHVPGGYDLMLARPVDALARTRVPVLLIHGEADRVVPPYMARELAAAGGGHELVSFAGAGHCCAVFADPGRYWDAVLGFVGRWL</sequence>
<proteinExistence type="predicted"/>
<dbReference type="Pfam" id="PF12697">
    <property type="entry name" value="Abhydrolase_6"/>
    <property type="match status" value="1"/>
</dbReference>
<dbReference type="SUPFAM" id="SSF53474">
    <property type="entry name" value="alpha/beta-Hydrolases"/>
    <property type="match status" value="1"/>
</dbReference>
<dbReference type="PANTHER" id="PTHR43358">
    <property type="entry name" value="ALPHA/BETA-HYDROLASE"/>
    <property type="match status" value="1"/>
</dbReference>
<dbReference type="EMBL" id="JACSNQ010000010">
    <property type="protein sequence ID" value="MBM6775047.1"/>
    <property type="molecule type" value="Genomic_DNA"/>
</dbReference>